<reference evidence="2 3" key="2">
    <citation type="submission" date="2020-03" db="EMBL/GenBank/DDBJ databases">
        <authorList>
            <person name="Ichikawa N."/>
            <person name="Kimura A."/>
            <person name="Kitahashi Y."/>
            <person name="Uohara A."/>
        </authorList>
    </citation>
    <scope>NUCLEOTIDE SEQUENCE [LARGE SCALE GENOMIC DNA]</scope>
    <source>
        <strain evidence="2 3">NBRC 108639</strain>
    </source>
</reference>
<dbReference type="CDD" id="cd00093">
    <property type="entry name" value="HTH_XRE"/>
    <property type="match status" value="1"/>
</dbReference>
<dbReference type="EMBL" id="BLPF01000001">
    <property type="protein sequence ID" value="GFJ78307.1"/>
    <property type="molecule type" value="Genomic_DNA"/>
</dbReference>
<dbReference type="InterPro" id="IPR010982">
    <property type="entry name" value="Lambda_DNA-bd_dom_sf"/>
</dbReference>
<dbReference type="RefSeq" id="WP_173056112.1">
    <property type="nucleotide sequence ID" value="NZ_BAABGO010000037.1"/>
</dbReference>
<dbReference type="Proteomes" id="UP000482800">
    <property type="component" value="Unassembled WGS sequence"/>
</dbReference>
<sequence>MDDTFRGTLRHLMQARGYNIRKLAAAIYFSRSQVGEVLTGQARPSPKFAAAVDREFQTKGVLAALAQAERDGDIMKRRALVSQLGAVAGLGVASGETVAELIREELLRSAAEFADDDWQRRVSDYSREIISTPSGDLKHRLVIDLIELNRRIKAGGGSDLVRAASHLALLKGQCVSDELGDGGSPWYSAAIDLARRSGDKKLEIFMHARSATRMIWEDASPRDVIRLADKGLSLGGDPCIGIVECHVAKAVTFARMGDPRGIHEYETALDLAATVPYDSESTFDAQTRVLHAGTYVISRLGSLARNEATWAMVNELNVPRIWHSLSRSETAYAYVKRGDLAHGIETAISAVKAVPAGSRTKMFQTEVSELVAIIPDRHNGRDDLRQLTDLVGLT</sequence>
<keyword evidence="3" id="KW-1185">Reference proteome</keyword>
<protein>
    <recommendedName>
        <fullName evidence="1">HTH cro/C1-type domain-containing protein</fullName>
    </recommendedName>
</protein>
<dbReference type="SMART" id="SM00530">
    <property type="entry name" value="HTH_XRE"/>
    <property type="match status" value="1"/>
</dbReference>
<dbReference type="InterPro" id="IPR001387">
    <property type="entry name" value="Cro/C1-type_HTH"/>
</dbReference>
<accession>A0A6V8K945</accession>
<evidence type="ECO:0000313" key="3">
    <source>
        <dbReference type="Proteomes" id="UP000482800"/>
    </source>
</evidence>
<evidence type="ECO:0000259" key="1">
    <source>
        <dbReference type="PROSITE" id="PS50943"/>
    </source>
</evidence>
<dbReference type="PROSITE" id="PS50943">
    <property type="entry name" value="HTH_CROC1"/>
    <property type="match status" value="1"/>
</dbReference>
<proteinExistence type="predicted"/>
<gene>
    <name evidence="2" type="ORF">Phou_024870</name>
</gene>
<name>A0A6V8K945_9ACTN</name>
<dbReference type="Gene3D" id="1.10.260.40">
    <property type="entry name" value="lambda repressor-like DNA-binding domains"/>
    <property type="match status" value="1"/>
</dbReference>
<evidence type="ECO:0000313" key="2">
    <source>
        <dbReference type="EMBL" id="GFJ78307.1"/>
    </source>
</evidence>
<reference evidence="2 3" key="1">
    <citation type="submission" date="2020-03" db="EMBL/GenBank/DDBJ databases">
        <title>Whole genome shotgun sequence of Phytohabitans houttuyneae NBRC 108639.</title>
        <authorList>
            <person name="Komaki H."/>
            <person name="Tamura T."/>
        </authorList>
    </citation>
    <scope>NUCLEOTIDE SEQUENCE [LARGE SCALE GENOMIC DNA]</scope>
    <source>
        <strain evidence="2 3">NBRC 108639</strain>
    </source>
</reference>
<comment type="caution">
    <text evidence="2">The sequence shown here is derived from an EMBL/GenBank/DDBJ whole genome shotgun (WGS) entry which is preliminary data.</text>
</comment>
<feature type="domain" description="HTH cro/C1-type" evidence="1">
    <location>
        <begin position="9"/>
        <end position="62"/>
    </location>
</feature>
<organism evidence="2 3">
    <name type="scientific">Phytohabitans houttuyneae</name>
    <dbReference type="NCBI Taxonomy" id="1076126"/>
    <lineage>
        <taxon>Bacteria</taxon>
        <taxon>Bacillati</taxon>
        <taxon>Actinomycetota</taxon>
        <taxon>Actinomycetes</taxon>
        <taxon>Micromonosporales</taxon>
        <taxon>Micromonosporaceae</taxon>
    </lineage>
</organism>
<dbReference type="GO" id="GO:0003677">
    <property type="term" value="F:DNA binding"/>
    <property type="evidence" value="ECO:0007669"/>
    <property type="project" value="InterPro"/>
</dbReference>
<dbReference type="SUPFAM" id="SSF47413">
    <property type="entry name" value="lambda repressor-like DNA-binding domains"/>
    <property type="match status" value="1"/>
</dbReference>
<dbReference type="AlphaFoldDB" id="A0A6V8K945"/>
<dbReference type="Pfam" id="PF13560">
    <property type="entry name" value="HTH_31"/>
    <property type="match status" value="1"/>
</dbReference>